<dbReference type="Pfam" id="PF13439">
    <property type="entry name" value="Glyco_transf_4"/>
    <property type="match status" value="1"/>
</dbReference>
<dbReference type="AlphaFoldDB" id="A0A926WM44"/>
<comment type="caution">
    <text evidence="2">The sequence shown here is derived from an EMBL/GenBank/DDBJ whole genome shotgun (WGS) entry which is preliminary data.</text>
</comment>
<protein>
    <submittedName>
        <fullName evidence="2">Glycosyltransferase family 4 protein</fullName>
    </submittedName>
</protein>
<dbReference type="InterPro" id="IPR028098">
    <property type="entry name" value="Glyco_trans_4-like_N"/>
</dbReference>
<proteinExistence type="predicted"/>
<evidence type="ECO:0000259" key="1">
    <source>
        <dbReference type="Pfam" id="PF13439"/>
    </source>
</evidence>
<feature type="domain" description="Glycosyltransferase subfamily 4-like N-terminal" evidence="1">
    <location>
        <begin position="57"/>
        <end position="181"/>
    </location>
</feature>
<dbReference type="PANTHER" id="PTHR12526">
    <property type="entry name" value="GLYCOSYLTRANSFERASE"/>
    <property type="match status" value="1"/>
</dbReference>
<gene>
    <name evidence="2" type="ORF">H6G06_21245</name>
</gene>
<dbReference type="RefSeq" id="WP_190563772.1">
    <property type="nucleotide sequence ID" value="NZ_JACJQU010000017.1"/>
</dbReference>
<name>A0A926WM44_9NOST</name>
<dbReference type="Gene3D" id="3.40.50.2000">
    <property type="entry name" value="Glycogen Phosphorylase B"/>
    <property type="match status" value="2"/>
</dbReference>
<dbReference type="Pfam" id="PF13692">
    <property type="entry name" value="Glyco_trans_1_4"/>
    <property type="match status" value="1"/>
</dbReference>
<reference evidence="3" key="1">
    <citation type="journal article" date="2020" name="ISME J.">
        <title>Comparative genomics reveals insights into cyanobacterial evolution and habitat adaptation.</title>
        <authorList>
            <person name="Chen M.Y."/>
            <person name="Teng W.K."/>
            <person name="Zhao L."/>
            <person name="Hu C.X."/>
            <person name="Zhou Y.K."/>
            <person name="Han B.P."/>
            <person name="Song L.R."/>
            <person name="Shu W.S."/>
        </authorList>
    </citation>
    <scope>NUCLEOTIDE SEQUENCE [LARGE SCALE GENOMIC DNA]</scope>
    <source>
        <strain evidence="3">FACHB-251</strain>
    </source>
</reference>
<dbReference type="EMBL" id="JACJQU010000017">
    <property type="protein sequence ID" value="MBD2295931.1"/>
    <property type="molecule type" value="Genomic_DNA"/>
</dbReference>
<dbReference type="SUPFAM" id="SSF53756">
    <property type="entry name" value="UDP-Glycosyltransferase/glycogen phosphorylase"/>
    <property type="match status" value="1"/>
</dbReference>
<dbReference type="CDD" id="cd03801">
    <property type="entry name" value="GT4_PimA-like"/>
    <property type="match status" value="1"/>
</dbReference>
<accession>A0A926WM44</accession>
<organism evidence="2 3">
    <name type="scientific">Anabaena sphaerica FACHB-251</name>
    <dbReference type="NCBI Taxonomy" id="2692883"/>
    <lineage>
        <taxon>Bacteria</taxon>
        <taxon>Bacillati</taxon>
        <taxon>Cyanobacteriota</taxon>
        <taxon>Cyanophyceae</taxon>
        <taxon>Nostocales</taxon>
        <taxon>Nostocaceae</taxon>
        <taxon>Anabaena</taxon>
    </lineage>
</organism>
<sequence>MNMRLLIVSTLDSDQPFGAFTRPFYLGQYLAKHFDLCQMGLNCARVDYAKSVSVGSRSLLAYVRAVQKYITEFSPDIIYAQETLPGLAALIAVTLSRYKKCHLVFDFHTLSAFEYWTRLSSTTNKFQEFKQFIKTYIAQGILLFANCSVIAASAGTVQMIPQWYPTRSSKIYSVGNGVSEDLLQAPFVSTPDPYQHLRPAKIAVVIAPKTYQFPSNDMSVDMTIEVARHLQDEMQEIHFVVIGRNAEDLKSSLPANITFIGFLQSRSDFIAHLAHADICLLPFPETAVAGGARNKALDFLALKKLVISTPEGMRGLEEFRHQEHLIVTGYAVEEFAHTVQEASANLPKYQPLADTAYLLIQNQYSWQSMADQVADIFNNQVHKKI</sequence>
<evidence type="ECO:0000313" key="3">
    <source>
        <dbReference type="Proteomes" id="UP000662185"/>
    </source>
</evidence>
<dbReference type="Proteomes" id="UP000662185">
    <property type="component" value="Unassembled WGS sequence"/>
</dbReference>
<evidence type="ECO:0000313" key="2">
    <source>
        <dbReference type="EMBL" id="MBD2295931.1"/>
    </source>
</evidence>
<keyword evidence="3" id="KW-1185">Reference proteome</keyword>